<comment type="similarity">
    <text evidence="1">Belongs to the LysR transcriptional regulatory family.</text>
</comment>
<dbReference type="Gene3D" id="1.10.10.10">
    <property type="entry name" value="Winged helix-like DNA-binding domain superfamily/Winged helix DNA-binding domain"/>
    <property type="match status" value="1"/>
</dbReference>
<dbReference type="AlphaFoldDB" id="M5PU35"/>
<dbReference type="SUPFAM" id="SSF53850">
    <property type="entry name" value="Periplasmic binding protein-like II"/>
    <property type="match status" value="1"/>
</dbReference>
<evidence type="ECO:0000256" key="1">
    <source>
        <dbReference type="ARBA" id="ARBA00009437"/>
    </source>
</evidence>
<protein>
    <submittedName>
        <fullName evidence="6">Transcriptional regulator</fullName>
    </submittedName>
</protein>
<dbReference type="EMBL" id="AOSV01000012">
    <property type="protein sequence ID" value="EMG37862.1"/>
    <property type="molecule type" value="Genomic_DNA"/>
</dbReference>
<keyword evidence="4" id="KW-0804">Transcription</keyword>
<name>M5PU35_DESAF</name>
<dbReference type="GO" id="GO:0003700">
    <property type="term" value="F:DNA-binding transcription factor activity"/>
    <property type="evidence" value="ECO:0007669"/>
    <property type="project" value="InterPro"/>
</dbReference>
<dbReference type="Proteomes" id="UP000011922">
    <property type="component" value="Unassembled WGS sequence"/>
</dbReference>
<dbReference type="OrthoDB" id="5317428at2"/>
<dbReference type="InterPro" id="IPR000847">
    <property type="entry name" value="LysR_HTH_N"/>
</dbReference>
<dbReference type="SUPFAM" id="SSF46785">
    <property type="entry name" value="Winged helix' DNA-binding domain"/>
    <property type="match status" value="1"/>
</dbReference>
<dbReference type="InterPro" id="IPR005119">
    <property type="entry name" value="LysR_subst-bd"/>
</dbReference>
<gene>
    <name evidence="6" type="ORF">PCS_01255</name>
</gene>
<dbReference type="Pfam" id="PF00126">
    <property type="entry name" value="HTH_1"/>
    <property type="match status" value="1"/>
</dbReference>
<evidence type="ECO:0000313" key="7">
    <source>
        <dbReference type="Proteomes" id="UP000011922"/>
    </source>
</evidence>
<dbReference type="Pfam" id="PF03466">
    <property type="entry name" value="LysR_substrate"/>
    <property type="match status" value="1"/>
</dbReference>
<proteinExistence type="inferred from homology"/>
<dbReference type="PROSITE" id="PS50931">
    <property type="entry name" value="HTH_LYSR"/>
    <property type="match status" value="1"/>
</dbReference>
<comment type="caution">
    <text evidence="6">The sequence shown here is derived from an EMBL/GenBank/DDBJ whole genome shotgun (WGS) entry which is preliminary data.</text>
</comment>
<dbReference type="PRINTS" id="PR00039">
    <property type="entry name" value="HTHLYSR"/>
</dbReference>
<dbReference type="Gene3D" id="3.40.190.10">
    <property type="entry name" value="Periplasmic binding protein-like II"/>
    <property type="match status" value="2"/>
</dbReference>
<reference evidence="6 7" key="1">
    <citation type="journal article" date="2013" name="Genome Announc.">
        <title>Draft Genome Sequence for Desulfovibrio africanus Strain PCS.</title>
        <authorList>
            <person name="Brown S.D."/>
            <person name="Utturkar S.M."/>
            <person name="Arkin A.P."/>
            <person name="Deutschbauer A.M."/>
            <person name="Elias D.A."/>
            <person name="Hazen T.C."/>
            <person name="Chakraborty R."/>
        </authorList>
    </citation>
    <scope>NUCLEOTIDE SEQUENCE [LARGE SCALE GENOMIC DNA]</scope>
    <source>
        <strain evidence="6 7">PCS</strain>
    </source>
</reference>
<organism evidence="6 7">
    <name type="scientific">Desulfocurvibacter africanus PCS</name>
    <dbReference type="NCBI Taxonomy" id="1262666"/>
    <lineage>
        <taxon>Bacteria</taxon>
        <taxon>Pseudomonadati</taxon>
        <taxon>Thermodesulfobacteriota</taxon>
        <taxon>Desulfovibrionia</taxon>
        <taxon>Desulfovibrionales</taxon>
        <taxon>Desulfovibrionaceae</taxon>
        <taxon>Desulfocurvibacter</taxon>
    </lineage>
</organism>
<accession>M5PU35</accession>
<evidence type="ECO:0000256" key="4">
    <source>
        <dbReference type="ARBA" id="ARBA00023163"/>
    </source>
</evidence>
<evidence type="ECO:0000313" key="6">
    <source>
        <dbReference type="EMBL" id="EMG37862.1"/>
    </source>
</evidence>
<dbReference type="CDD" id="cd08414">
    <property type="entry name" value="PBP2_LTTR_aromatics_like"/>
    <property type="match status" value="1"/>
</dbReference>
<evidence type="ECO:0000256" key="2">
    <source>
        <dbReference type="ARBA" id="ARBA00023015"/>
    </source>
</evidence>
<dbReference type="FunFam" id="1.10.10.10:FF:000001">
    <property type="entry name" value="LysR family transcriptional regulator"/>
    <property type="match status" value="1"/>
</dbReference>
<evidence type="ECO:0000259" key="5">
    <source>
        <dbReference type="PROSITE" id="PS50931"/>
    </source>
</evidence>
<dbReference type="PATRIC" id="fig|1262666.3.peg.1275"/>
<feature type="domain" description="HTH lysR-type" evidence="5">
    <location>
        <begin position="1"/>
        <end position="58"/>
    </location>
</feature>
<dbReference type="InterPro" id="IPR036388">
    <property type="entry name" value="WH-like_DNA-bd_sf"/>
</dbReference>
<evidence type="ECO:0000256" key="3">
    <source>
        <dbReference type="ARBA" id="ARBA00023125"/>
    </source>
</evidence>
<dbReference type="GO" id="GO:0003677">
    <property type="term" value="F:DNA binding"/>
    <property type="evidence" value="ECO:0007669"/>
    <property type="project" value="UniProtKB-KW"/>
</dbReference>
<keyword evidence="3" id="KW-0238">DNA-binding</keyword>
<dbReference type="RefSeq" id="WP_005985200.1">
    <property type="nucleotide sequence ID" value="NZ_AOSV01000012.1"/>
</dbReference>
<dbReference type="PANTHER" id="PTHR30346">
    <property type="entry name" value="TRANSCRIPTIONAL DUAL REGULATOR HCAR-RELATED"/>
    <property type="match status" value="1"/>
</dbReference>
<dbReference type="PANTHER" id="PTHR30346:SF0">
    <property type="entry name" value="HCA OPERON TRANSCRIPTIONAL ACTIVATOR HCAR"/>
    <property type="match status" value="1"/>
</dbReference>
<sequence length="309" mass="33946">MDVRQLRYFLAVAEELHFGRAAERLHMAQPPLSQQIRKLEEELGATLFRRTSRSVVLTRAGEVLLVEARDILRAMDRATQKVRDTAHGLAGTIVMGLMGPALDTAVPEVLARFRQKYPDVTLHLEELLTGAQIERLLAGTLDCGIVRLFEQEVSGLATRLIHREPYVLALPAGHALARRKRVRLGQLDGQPLIIFPRRMQPMLHDAMLAALLRAGARMHISQEALTKLTTLALVAAGSGLALVPASAKRTGRPGVVFKDVDGDLPLVEIFVAWSEARPNPALDKLLAYMESMAPWDPAERGVESASSGK</sequence>
<dbReference type="InterPro" id="IPR036390">
    <property type="entry name" value="WH_DNA-bd_sf"/>
</dbReference>
<keyword evidence="2" id="KW-0805">Transcription regulation</keyword>
<dbReference type="GO" id="GO:0032993">
    <property type="term" value="C:protein-DNA complex"/>
    <property type="evidence" value="ECO:0007669"/>
    <property type="project" value="TreeGrafter"/>
</dbReference>